<evidence type="ECO:0000256" key="2">
    <source>
        <dbReference type="ARBA" id="ARBA00011738"/>
    </source>
</evidence>
<organism evidence="8 9">
    <name type="scientific">Conexibacter arvalis</name>
    <dbReference type="NCBI Taxonomy" id="912552"/>
    <lineage>
        <taxon>Bacteria</taxon>
        <taxon>Bacillati</taxon>
        <taxon>Actinomycetota</taxon>
        <taxon>Thermoleophilia</taxon>
        <taxon>Solirubrobacterales</taxon>
        <taxon>Conexibacteraceae</taxon>
        <taxon>Conexibacter</taxon>
    </lineage>
</organism>
<dbReference type="PANTHER" id="PTHR43643">
    <property type="entry name" value="HISTIDINOL-PHOSPHATE AMINOTRANSFERASE 2"/>
    <property type="match status" value="1"/>
</dbReference>
<evidence type="ECO:0000313" key="8">
    <source>
        <dbReference type="EMBL" id="MBB4664683.1"/>
    </source>
</evidence>
<comment type="cofactor">
    <cofactor evidence="1 6">
        <name>pyridoxal 5'-phosphate</name>
        <dbReference type="ChEBI" id="CHEBI:597326"/>
    </cofactor>
</comment>
<accession>A0A840IKL7</accession>
<evidence type="ECO:0000256" key="6">
    <source>
        <dbReference type="HAMAP-Rule" id="MF_01023"/>
    </source>
</evidence>
<keyword evidence="3 6" id="KW-0032">Aminotransferase</keyword>
<dbReference type="InterPro" id="IPR015421">
    <property type="entry name" value="PyrdxlP-dep_Trfase_major"/>
</dbReference>
<keyword evidence="6" id="KW-0028">Amino-acid biosynthesis</keyword>
<dbReference type="GO" id="GO:0030170">
    <property type="term" value="F:pyridoxal phosphate binding"/>
    <property type="evidence" value="ECO:0007669"/>
    <property type="project" value="InterPro"/>
</dbReference>
<dbReference type="Proteomes" id="UP000585272">
    <property type="component" value="Unassembled WGS sequence"/>
</dbReference>
<dbReference type="InterPro" id="IPR015422">
    <property type="entry name" value="PyrdxlP-dep_Trfase_small"/>
</dbReference>
<feature type="modified residue" description="N6-(pyridoxal phosphate)lysine" evidence="6">
    <location>
        <position position="218"/>
    </location>
</feature>
<dbReference type="GO" id="GO:0000105">
    <property type="term" value="P:L-histidine biosynthetic process"/>
    <property type="evidence" value="ECO:0007669"/>
    <property type="project" value="UniProtKB-UniRule"/>
</dbReference>
<evidence type="ECO:0000256" key="4">
    <source>
        <dbReference type="ARBA" id="ARBA00022679"/>
    </source>
</evidence>
<evidence type="ECO:0000313" key="9">
    <source>
        <dbReference type="Proteomes" id="UP000585272"/>
    </source>
</evidence>
<keyword evidence="6" id="KW-0368">Histidine biosynthesis</keyword>
<dbReference type="RefSeq" id="WP_183344937.1">
    <property type="nucleotide sequence ID" value="NZ_JACHNU010000008.1"/>
</dbReference>
<keyword evidence="4 6" id="KW-0808">Transferase</keyword>
<keyword evidence="9" id="KW-1185">Reference proteome</keyword>
<dbReference type="InterPro" id="IPR015424">
    <property type="entry name" value="PyrdxlP-dep_Trfase"/>
</dbReference>
<keyword evidence="5 6" id="KW-0663">Pyridoxal phosphate</keyword>
<dbReference type="UniPathway" id="UPA00031">
    <property type="reaction ID" value="UER00012"/>
</dbReference>
<dbReference type="InterPro" id="IPR050106">
    <property type="entry name" value="HistidinolP_aminotransfase"/>
</dbReference>
<evidence type="ECO:0000259" key="7">
    <source>
        <dbReference type="Pfam" id="PF00155"/>
    </source>
</evidence>
<dbReference type="Gene3D" id="3.40.640.10">
    <property type="entry name" value="Type I PLP-dependent aspartate aminotransferase-like (Major domain)"/>
    <property type="match status" value="1"/>
</dbReference>
<dbReference type="EC" id="2.6.1.9" evidence="6"/>
<dbReference type="PANTHER" id="PTHR43643:SF3">
    <property type="entry name" value="HISTIDINOL-PHOSPHATE AMINOTRANSFERASE"/>
    <property type="match status" value="1"/>
</dbReference>
<dbReference type="NCBIfam" id="TIGR01141">
    <property type="entry name" value="hisC"/>
    <property type="match status" value="1"/>
</dbReference>
<dbReference type="GO" id="GO:0004400">
    <property type="term" value="F:histidinol-phosphate transaminase activity"/>
    <property type="evidence" value="ECO:0007669"/>
    <property type="project" value="UniProtKB-UniRule"/>
</dbReference>
<evidence type="ECO:0000256" key="3">
    <source>
        <dbReference type="ARBA" id="ARBA00022576"/>
    </source>
</evidence>
<dbReference type="InterPro" id="IPR004839">
    <property type="entry name" value="Aminotransferase_I/II_large"/>
</dbReference>
<comment type="subunit">
    <text evidence="2 6">Homodimer.</text>
</comment>
<name>A0A840IKL7_9ACTN</name>
<dbReference type="CDD" id="cd00609">
    <property type="entry name" value="AAT_like"/>
    <property type="match status" value="1"/>
</dbReference>
<dbReference type="Gene3D" id="3.90.1150.10">
    <property type="entry name" value="Aspartate Aminotransferase, domain 1"/>
    <property type="match status" value="1"/>
</dbReference>
<reference evidence="8 9" key="1">
    <citation type="submission" date="2020-08" db="EMBL/GenBank/DDBJ databases">
        <title>Genomic Encyclopedia of Archaeal and Bacterial Type Strains, Phase II (KMG-II): from individual species to whole genera.</title>
        <authorList>
            <person name="Goeker M."/>
        </authorList>
    </citation>
    <scope>NUCLEOTIDE SEQUENCE [LARGE SCALE GENOMIC DNA]</scope>
    <source>
        <strain evidence="8 9">DSM 23288</strain>
    </source>
</reference>
<evidence type="ECO:0000256" key="1">
    <source>
        <dbReference type="ARBA" id="ARBA00001933"/>
    </source>
</evidence>
<gene>
    <name evidence="6" type="primary">hisC</name>
    <name evidence="8" type="ORF">BDZ31_004298</name>
</gene>
<protein>
    <recommendedName>
        <fullName evidence="6">Histidinol-phosphate aminotransferase</fullName>
        <ecNumber evidence="6">2.6.1.9</ecNumber>
    </recommendedName>
    <alternativeName>
        <fullName evidence="6">Imidazole acetol-phosphate transaminase</fullName>
    </alternativeName>
</protein>
<dbReference type="InterPro" id="IPR005861">
    <property type="entry name" value="HisP_aminotrans"/>
</dbReference>
<dbReference type="EMBL" id="JACHNU010000008">
    <property type="protein sequence ID" value="MBB4664683.1"/>
    <property type="molecule type" value="Genomic_DNA"/>
</dbReference>
<dbReference type="AlphaFoldDB" id="A0A840IKL7"/>
<dbReference type="HAMAP" id="MF_01023">
    <property type="entry name" value="HisC_aminotrans_2"/>
    <property type="match status" value="1"/>
</dbReference>
<comment type="pathway">
    <text evidence="6">Amino-acid biosynthesis; L-histidine biosynthesis; L-histidine from 5-phospho-alpha-D-ribose 1-diphosphate: step 7/9.</text>
</comment>
<comment type="catalytic activity">
    <reaction evidence="6">
        <text>L-histidinol phosphate + 2-oxoglutarate = 3-(imidazol-4-yl)-2-oxopropyl phosphate + L-glutamate</text>
        <dbReference type="Rhea" id="RHEA:23744"/>
        <dbReference type="ChEBI" id="CHEBI:16810"/>
        <dbReference type="ChEBI" id="CHEBI:29985"/>
        <dbReference type="ChEBI" id="CHEBI:57766"/>
        <dbReference type="ChEBI" id="CHEBI:57980"/>
        <dbReference type="EC" id="2.6.1.9"/>
    </reaction>
</comment>
<feature type="domain" description="Aminotransferase class I/classII large" evidence="7">
    <location>
        <begin position="29"/>
        <end position="353"/>
    </location>
</feature>
<sequence>MAIEFSDKIRRLPVYPTAGGYALDGFAMLASNEAPFGPMPGVVEAATEAVVHANRYPDPSNLRLRRALAARYDFDPSRIAIGAGSCDILLSAAEALLEPGAEVVYSWPSFSVYPQMAAAAGARAIVVPLDDEQRHDLDAMLAEITAATRLVLVCNPNNPTGTALPLERITEFVTRVPKHVCVIVDEAYCEFSTLEDPDASIDLARRFPNVVLLRTFSKVYGLAGLRVGYALCGDQRFRVAVEQVRQPFFCNAVGQAAAEAALLRQDELTRRIEETIANRLELEEGLRELGLEVAESHANFIWHSLGDGDEQEILEGLRERRVLIRSGRALGREGWARTTIGTATDNRRFLDALGELLG</sequence>
<comment type="caution">
    <text evidence="8">The sequence shown here is derived from an EMBL/GenBank/DDBJ whole genome shotgun (WGS) entry which is preliminary data.</text>
</comment>
<dbReference type="Pfam" id="PF00155">
    <property type="entry name" value="Aminotran_1_2"/>
    <property type="match status" value="1"/>
</dbReference>
<comment type="similarity">
    <text evidence="6">Belongs to the class-II pyridoxal-phosphate-dependent aminotransferase family. Histidinol-phosphate aminotransferase subfamily.</text>
</comment>
<evidence type="ECO:0000256" key="5">
    <source>
        <dbReference type="ARBA" id="ARBA00022898"/>
    </source>
</evidence>
<proteinExistence type="inferred from homology"/>
<dbReference type="SUPFAM" id="SSF53383">
    <property type="entry name" value="PLP-dependent transferases"/>
    <property type="match status" value="1"/>
</dbReference>